<evidence type="ECO:0000256" key="1">
    <source>
        <dbReference type="ARBA" id="ARBA00005915"/>
    </source>
</evidence>
<dbReference type="InterPro" id="IPR001667">
    <property type="entry name" value="DDH_dom"/>
</dbReference>
<dbReference type="GO" id="GO:0003676">
    <property type="term" value="F:nucleic acid binding"/>
    <property type="evidence" value="ECO:0007669"/>
    <property type="project" value="InterPro"/>
</dbReference>
<name>A0A1F4R6U8_UNCSA</name>
<keyword evidence="5 9" id="KW-0269">Exonuclease</keyword>
<dbReference type="Gene3D" id="3.10.310.30">
    <property type="match status" value="1"/>
</dbReference>
<dbReference type="InterPro" id="IPR003156">
    <property type="entry name" value="DHHA1_dom"/>
</dbReference>
<feature type="domain" description="DHHA1" evidence="7">
    <location>
        <begin position="344"/>
        <end position="438"/>
    </location>
</feature>
<keyword evidence="3" id="KW-0540">Nuclease</keyword>
<evidence type="ECO:0000259" key="8">
    <source>
        <dbReference type="Pfam" id="PF17768"/>
    </source>
</evidence>
<dbReference type="PANTHER" id="PTHR30255">
    <property type="entry name" value="SINGLE-STRANDED-DNA-SPECIFIC EXONUCLEASE RECJ"/>
    <property type="match status" value="1"/>
</dbReference>
<evidence type="ECO:0000259" key="6">
    <source>
        <dbReference type="Pfam" id="PF01368"/>
    </source>
</evidence>
<dbReference type="Pfam" id="PF02272">
    <property type="entry name" value="DHHA1"/>
    <property type="match status" value="1"/>
</dbReference>
<evidence type="ECO:0000259" key="7">
    <source>
        <dbReference type="Pfam" id="PF02272"/>
    </source>
</evidence>
<dbReference type="EMBL" id="METP01000059">
    <property type="protein sequence ID" value="OGC03173.1"/>
    <property type="molecule type" value="Genomic_DNA"/>
</dbReference>
<dbReference type="NCBIfam" id="TIGR00644">
    <property type="entry name" value="recJ"/>
    <property type="match status" value="1"/>
</dbReference>
<dbReference type="InterPro" id="IPR041122">
    <property type="entry name" value="RecJ_OB"/>
</dbReference>
<dbReference type="GO" id="GO:0006310">
    <property type="term" value="P:DNA recombination"/>
    <property type="evidence" value="ECO:0007669"/>
    <property type="project" value="InterPro"/>
</dbReference>
<dbReference type="PANTHER" id="PTHR30255:SF2">
    <property type="entry name" value="SINGLE-STRANDED-DNA-SPECIFIC EXONUCLEASE RECJ"/>
    <property type="match status" value="1"/>
</dbReference>
<dbReference type="Pfam" id="PF01368">
    <property type="entry name" value="DHH"/>
    <property type="match status" value="1"/>
</dbReference>
<dbReference type="InterPro" id="IPR051673">
    <property type="entry name" value="SSDNA_exonuclease_RecJ"/>
</dbReference>
<dbReference type="GO" id="GO:0008409">
    <property type="term" value="F:5'-3' exonuclease activity"/>
    <property type="evidence" value="ECO:0007669"/>
    <property type="project" value="InterPro"/>
</dbReference>
<evidence type="ECO:0000256" key="5">
    <source>
        <dbReference type="ARBA" id="ARBA00022839"/>
    </source>
</evidence>
<comment type="caution">
    <text evidence="9">The sequence shown here is derived from an EMBL/GenBank/DDBJ whole genome shotgun (WGS) entry which is preliminary data.</text>
</comment>
<dbReference type="GO" id="GO:0006281">
    <property type="term" value="P:DNA repair"/>
    <property type="evidence" value="ECO:0007669"/>
    <property type="project" value="InterPro"/>
</dbReference>
<feature type="domain" description="DDH" evidence="6">
    <location>
        <begin position="79"/>
        <end position="228"/>
    </location>
</feature>
<comment type="similarity">
    <text evidence="1">Belongs to the RecJ family.</text>
</comment>
<dbReference type="AlphaFoldDB" id="A0A1F4R6U8"/>
<dbReference type="Pfam" id="PF17768">
    <property type="entry name" value="RecJ_OB"/>
    <property type="match status" value="1"/>
</dbReference>
<reference evidence="9 10" key="1">
    <citation type="journal article" date="2016" name="Nat. Commun.">
        <title>Thousands of microbial genomes shed light on interconnected biogeochemical processes in an aquifer system.</title>
        <authorList>
            <person name="Anantharaman K."/>
            <person name="Brown C.T."/>
            <person name="Hug L.A."/>
            <person name="Sharon I."/>
            <person name="Castelle C.J."/>
            <person name="Probst A.J."/>
            <person name="Thomas B.C."/>
            <person name="Singh A."/>
            <person name="Wilkins M.J."/>
            <person name="Karaoz U."/>
            <person name="Brodie E.L."/>
            <person name="Williams K.H."/>
            <person name="Hubbard S.S."/>
            <person name="Banfield J.F."/>
        </authorList>
    </citation>
    <scope>NUCLEOTIDE SEQUENCE [LARGE SCALE GENOMIC DNA]</scope>
</reference>
<keyword evidence="4" id="KW-0378">Hydrolase</keyword>
<dbReference type="InterPro" id="IPR038763">
    <property type="entry name" value="DHH_sf"/>
</dbReference>
<dbReference type="InterPro" id="IPR004610">
    <property type="entry name" value="RecJ"/>
</dbReference>
<evidence type="ECO:0000256" key="4">
    <source>
        <dbReference type="ARBA" id="ARBA00022801"/>
    </source>
</evidence>
<dbReference type="Gene3D" id="3.90.1640.30">
    <property type="match status" value="1"/>
</dbReference>
<evidence type="ECO:0000313" key="10">
    <source>
        <dbReference type="Proteomes" id="UP000176938"/>
    </source>
</evidence>
<gene>
    <name evidence="9" type="ORF">A3H38_00170</name>
</gene>
<feature type="domain" description="RecJ OB" evidence="8">
    <location>
        <begin position="453"/>
        <end position="556"/>
    </location>
</feature>
<protein>
    <recommendedName>
        <fullName evidence="2">Single-stranded-DNA-specific exonuclease RecJ</fullName>
    </recommendedName>
</protein>
<sequence>MSKLWQSHKPDQFLSQTLSQELSVSPLTAQVLINRGIKTAQAGRSFLRPRLADLSDPMELPNVVAAAKRVLLARERSEKICVFGDYDVDGVTGTAILMHTLRFLKIPATYYIPHRYGEGYSLSLESVKKIAETGVKLIITVDCGVSNFKEIEEANKLGLEVIVTDHHNIPRRLPEAVAIVNPKLADQPTRDLSGAGVAFKFAWALLRIAGEKDSRFLTSLLDLAALGTVSDVVILTGENRVIAKVGLGLINQNMRLGIKHLARIASLPDKISVNNIYFGLAPRINAAGRLEHASKSVDLLLSDDDVEAQGLAVELNKINVRRQGIGSEIKEEVFAQLTEEYVKNNKVVVLVGHDWHPGVIGIVASRVVDCYNRPTILIGLNDGVGRGSARSLAGVNIYKLLNACSDLFIDFGGHAGAAGFEIEADKVDEFRRKINTIVDNYISLNDLAPRILIEAELDPADITLNLARELEVLDPHGEGNPRPVFMSRKFSVADARKVGKDGRHLKLKFTNGLEAIGFSLGAFSDGLSYDKVYDIAYRLEANEWNGFDSAQLSLVDIREART</sequence>
<evidence type="ECO:0000256" key="3">
    <source>
        <dbReference type="ARBA" id="ARBA00022722"/>
    </source>
</evidence>
<accession>A0A1F4R6U8</accession>
<evidence type="ECO:0000256" key="2">
    <source>
        <dbReference type="ARBA" id="ARBA00019841"/>
    </source>
</evidence>
<organism evidence="9 10">
    <name type="scientific">candidate division WOR-1 bacterium RIFCSPLOWO2_02_FULL_46_20</name>
    <dbReference type="NCBI Taxonomy" id="1802567"/>
    <lineage>
        <taxon>Bacteria</taxon>
        <taxon>Bacillati</taxon>
        <taxon>Saganbacteria</taxon>
    </lineage>
</organism>
<dbReference type="SUPFAM" id="SSF64182">
    <property type="entry name" value="DHH phosphoesterases"/>
    <property type="match status" value="1"/>
</dbReference>
<dbReference type="Proteomes" id="UP000176938">
    <property type="component" value="Unassembled WGS sequence"/>
</dbReference>
<evidence type="ECO:0000313" key="9">
    <source>
        <dbReference type="EMBL" id="OGC03173.1"/>
    </source>
</evidence>
<proteinExistence type="inferred from homology"/>